<accession>A0A8H7KJX5</accession>
<dbReference type="InterPro" id="IPR052557">
    <property type="entry name" value="CAP/Cytokinesis_protein"/>
</dbReference>
<organism evidence="3 4">
    <name type="scientific">Agaricus bisporus var. burnettii</name>
    <dbReference type="NCBI Taxonomy" id="192524"/>
    <lineage>
        <taxon>Eukaryota</taxon>
        <taxon>Fungi</taxon>
        <taxon>Dikarya</taxon>
        <taxon>Basidiomycota</taxon>
        <taxon>Agaricomycotina</taxon>
        <taxon>Agaricomycetes</taxon>
        <taxon>Agaricomycetidae</taxon>
        <taxon>Agaricales</taxon>
        <taxon>Agaricineae</taxon>
        <taxon>Agaricaceae</taxon>
        <taxon>Agaricus</taxon>
    </lineage>
</organism>
<feature type="compositionally biased region" description="Basic and acidic residues" evidence="1">
    <location>
        <begin position="122"/>
        <end position="134"/>
    </location>
</feature>
<dbReference type="InterPro" id="IPR038765">
    <property type="entry name" value="Papain-like_cys_pep_sf"/>
</dbReference>
<evidence type="ECO:0000259" key="2">
    <source>
        <dbReference type="SMART" id="SM00460"/>
    </source>
</evidence>
<evidence type="ECO:0000256" key="1">
    <source>
        <dbReference type="SAM" id="MobiDB-lite"/>
    </source>
</evidence>
<dbReference type="PANTHER" id="PTHR46333">
    <property type="entry name" value="CYTOKINESIS PROTEIN 3"/>
    <property type="match status" value="1"/>
</dbReference>
<dbReference type="Proteomes" id="UP000629468">
    <property type="component" value="Unassembled WGS sequence"/>
</dbReference>
<dbReference type="GO" id="GO:0005737">
    <property type="term" value="C:cytoplasm"/>
    <property type="evidence" value="ECO:0007669"/>
    <property type="project" value="TreeGrafter"/>
</dbReference>
<dbReference type="SUPFAM" id="SSF54001">
    <property type="entry name" value="Cysteine proteinases"/>
    <property type="match status" value="1"/>
</dbReference>
<gene>
    <name evidence="3" type="ORF">Agabi119p4_1956</name>
</gene>
<dbReference type="PANTHER" id="PTHR46333:SF5">
    <property type="entry name" value="TRANSGLUTAMINASE-LIKE DOMAIN-CONTAINING PROTEIN"/>
    <property type="match status" value="1"/>
</dbReference>
<dbReference type="InterPro" id="IPR002931">
    <property type="entry name" value="Transglutaminase-like"/>
</dbReference>
<dbReference type="Gene3D" id="3.10.620.30">
    <property type="match status" value="1"/>
</dbReference>
<feature type="domain" description="Transglutaminase-like" evidence="2">
    <location>
        <begin position="254"/>
        <end position="326"/>
    </location>
</feature>
<comment type="caution">
    <text evidence="3">The sequence shown here is derived from an EMBL/GenBank/DDBJ whole genome shotgun (WGS) entry which is preliminary data.</text>
</comment>
<feature type="region of interest" description="Disordered" evidence="1">
    <location>
        <begin position="99"/>
        <end position="150"/>
    </location>
</feature>
<dbReference type="Pfam" id="PF01841">
    <property type="entry name" value="Transglut_core"/>
    <property type="match status" value="1"/>
</dbReference>
<feature type="region of interest" description="Disordered" evidence="1">
    <location>
        <begin position="1"/>
        <end position="34"/>
    </location>
</feature>
<sequence>MSTLLPPRRQLPPPPPPRTAHTQTAHTDDFNTRPLGLVARIAKLQLDQTRPLRALPNTSHQSSNPGPILPKASPDSFALVLAGLDPEYLFKLLARPVPPVSKGKHGNYDTDRRPVPPRLPSRHSERPSTPHLDYDLTPDEDFHGVTGPKTYHESYTQEDAEDDQTTAPGPPLNSPFQSGTCVKCHNFSTVDAHASQFPRQHVRSLEDLAYDLTNPFAYETEKARAIFTWMHHNISYDAQSFFAGTVRPATPQSTLTSGLAVCDGYAGLYVELAKKSGLQAYKVSGHGKGFGYQALAPGEGVPKVSTNHAWNCVLMDGEWRLIDATWGAGYLNGSGLYEQQFDPTWFTSTPAEFARRHFPTDSTYQLIADEDGGPVDWEDYILSPEGPTVCNDFNRLDFFVGFLQPTSAVIERGQPTTFTLFKRCEHMSNHDGDNYIYVLFAPGFQEPIPLEQNVEGGWSLVHRIYNENEVSLMFVSTIDGRDAKGVGMRGFKAAVGRKAMTFGGLARWKVE</sequence>
<name>A0A8H7KJX5_AGABI</name>
<protein>
    <recommendedName>
        <fullName evidence="2">Transglutaminase-like domain-containing protein</fullName>
    </recommendedName>
</protein>
<proteinExistence type="predicted"/>
<evidence type="ECO:0000313" key="4">
    <source>
        <dbReference type="Proteomes" id="UP000629468"/>
    </source>
</evidence>
<dbReference type="EMBL" id="JABXXO010000003">
    <property type="protein sequence ID" value="KAF7782580.1"/>
    <property type="molecule type" value="Genomic_DNA"/>
</dbReference>
<dbReference type="AlphaFoldDB" id="A0A8H7KJX5"/>
<reference evidence="3 4" key="1">
    <citation type="journal article" name="Sci. Rep.">
        <title>Telomere-to-telomere assembled and centromere annotated genomes of the two main subspecies of the button mushroom Agaricus bisporus reveal especially polymorphic chromosome ends.</title>
        <authorList>
            <person name="Sonnenberg A.S.M."/>
            <person name="Sedaghat-Telgerd N."/>
            <person name="Lavrijssen B."/>
            <person name="Ohm R.A."/>
            <person name="Hendrickx P.M."/>
            <person name="Scholtmeijer K."/>
            <person name="Baars J.J.P."/>
            <person name="van Peer A."/>
        </authorList>
    </citation>
    <scope>NUCLEOTIDE SEQUENCE [LARGE SCALE GENOMIC DNA]</scope>
    <source>
        <strain evidence="3 4">H119_p4</strain>
    </source>
</reference>
<evidence type="ECO:0000313" key="3">
    <source>
        <dbReference type="EMBL" id="KAF7782580.1"/>
    </source>
</evidence>
<feature type="compositionally biased region" description="Pro residues" evidence="1">
    <location>
        <begin position="9"/>
        <end position="18"/>
    </location>
</feature>
<dbReference type="SMART" id="SM00460">
    <property type="entry name" value="TGc"/>
    <property type="match status" value="1"/>
</dbReference>